<proteinExistence type="inferred from homology"/>
<dbReference type="InterPro" id="IPR051311">
    <property type="entry name" value="DedA_domain"/>
</dbReference>
<sequence>MELHSFFGLFVRIGKEMTSKLIPDEIVVMNAGASAAHSDVYIGTAFVAVHLALLIVLTTCYCAGALLGSVIVSRVQQRRGTLTGKNKGREGFKHAGWLLCLSLFIPGVRYLAPFLAGAYRFRPHHYLLVILPSSFVWTLHYFLAGYWFPDKMEWLAAGVYSYSKIALTGMFLIALAYAAFRQLRRSRNWFHS</sequence>
<keyword evidence="5" id="KW-1185">Reference proteome</keyword>
<reference evidence="4 5" key="1">
    <citation type="submission" date="2021-01" db="EMBL/GenBank/DDBJ databases">
        <title>Identification of strong promoters based on the transcriptome of Brevibacillus choshinensis.</title>
        <authorList>
            <person name="Yao D."/>
            <person name="Zhang K."/>
            <person name="Wu J."/>
        </authorList>
    </citation>
    <scope>NUCLEOTIDE SEQUENCE [LARGE SCALE GENOMIC DNA]</scope>
    <source>
        <strain evidence="4 5">HPD31-SP3</strain>
    </source>
</reference>
<dbReference type="Pfam" id="PF09335">
    <property type="entry name" value="VTT_dom"/>
    <property type="match status" value="1"/>
</dbReference>
<organism evidence="4 5">
    <name type="scientific">Brevibacillus choshinensis</name>
    <dbReference type="NCBI Taxonomy" id="54911"/>
    <lineage>
        <taxon>Bacteria</taxon>
        <taxon>Bacillati</taxon>
        <taxon>Bacillota</taxon>
        <taxon>Bacilli</taxon>
        <taxon>Bacillales</taxon>
        <taxon>Paenibacillaceae</taxon>
        <taxon>Brevibacillus</taxon>
    </lineage>
</organism>
<accession>A0ABX7FKN5</accession>
<comment type="similarity">
    <text evidence="1">Belongs to the DedA family.</text>
</comment>
<dbReference type="EMBL" id="CP069127">
    <property type="protein sequence ID" value="QRG66279.1"/>
    <property type="molecule type" value="Genomic_DNA"/>
</dbReference>
<protein>
    <submittedName>
        <fullName evidence="4">VTT domain-containing protein</fullName>
    </submittedName>
</protein>
<feature type="transmembrane region" description="Helical" evidence="2">
    <location>
        <begin position="51"/>
        <end position="75"/>
    </location>
</feature>
<feature type="transmembrane region" description="Helical" evidence="2">
    <location>
        <begin position="160"/>
        <end position="180"/>
    </location>
</feature>
<dbReference type="RefSeq" id="WP_203353345.1">
    <property type="nucleotide sequence ID" value="NZ_CP069127.1"/>
</dbReference>
<name>A0ABX7FKN5_BRECH</name>
<dbReference type="Proteomes" id="UP000596248">
    <property type="component" value="Chromosome"/>
</dbReference>
<evidence type="ECO:0000313" key="4">
    <source>
        <dbReference type="EMBL" id="QRG66279.1"/>
    </source>
</evidence>
<feature type="transmembrane region" description="Helical" evidence="2">
    <location>
        <begin position="126"/>
        <end position="148"/>
    </location>
</feature>
<keyword evidence="2" id="KW-0472">Membrane</keyword>
<evidence type="ECO:0000313" key="5">
    <source>
        <dbReference type="Proteomes" id="UP000596248"/>
    </source>
</evidence>
<evidence type="ECO:0000256" key="1">
    <source>
        <dbReference type="ARBA" id="ARBA00010792"/>
    </source>
</evidence>
<dbReference type="PANTHER" id="PTHR42709:SF9">
    <property type="entry name" value="ALKALINE PHOSPHATASE LIKE PROTEIN"/>
    <property type="match status" value="1"/>
</dbReference>
<evidence type="ECO:0000259" key="3">
    <source>
        <dbReference type="Pfam" id="PF09335"/>
    </source>
</evidence>
<dbReference type="PANTHER" id="PTHR42709">
    <property type="entry name" value="ALKALINE PHOSPHATASE LIKE PROTEIN"/>
    <property type="match status" value="1"/>
</dbReference>
<keyword evidence="2" id="KW-1133">Transmembrane helix</keyword>
<evidence type="ECO:0000256" key="2">
    <source>
        <dbReference type="SAM" id="Phobius"/>
    </source>
</evidence>
<gene>
    <name evidence="4" type="ORF">JNE38_22445</name>
</gene>
<dbReference type="InterPro" id="IPR032816">
    <property type="entry name" value="VTT_dom"/>
</dbReference>
<keyword evidence="2" id="KW-0812">Transmembrane</keyword>
<feature type="domain" description="VTT" evidence="3">
    <location>
        <begin position="22"/>
        <end position="146"/>
    </location>
</feature>